<comment type="catalytic activity">
    <reaction evidence="1">
        <text>Hydrolysis of alkylated DNA, releasing 3-methyladenine, 3-methylguanine, 7-methylguanine and 7-methyladenine.</text>
        <dbReference type="EC" id="3.2.2.21"/>
    </reaction>
</comment>
<dbReference type="GO" id="GO:0032131">
    <property type="term" value="F:alkylated DNA binding"/>
    <property type="evidence" value="ECO:0007669"/>
    <property type="project" value="TreeGrafter"/>
</dbReference>
<feature type="domain" description="HhH-GPD" evidence="5">
    <location>
        <begin position="54"/>
        <end position="203"/>
    </location>
</feature>
<dbReference type="GO" id="GO:0032993">
    <property type="term" value="C:protein-DNA complex"/>
    <property type="evidence" value="ECO:0007669"/>
    <property type="project" value="TreeGrafter"/>
</dbReference>
<dbReference type="GO" id="GO:0006285">
    <property type="term" value="P:base-excision repair, AP site formation"/>
    <property type="evidence" value="ECO:0007669"/>
    <property type="project" value="TreeGrafter"/>
</dbReference>
<evidence type="ECO:0000256" key="1">
    <source>
        <dbReference type="ARBA" id="ARBA00000086"/>
    </source>
</evidence>
<dbReference type="Proteomes" id="UP000298021">
    <property type="component" value="Unassembled WGS sequence"/>
</dbReference>
<dbReference type="InterPro" id="IPR003265">
    <property type="entry name" value="HhH-GPD_domain"/>
</dbReference>
<sequence length="215" mass="24937">MVKNCYFDKNSPEIIYLTKKDKHLAKVIDMIGPLQYQLISDSYHFLIHEIIEQMLSKKVALILDKRLTETCQGEITPQSIAQLTNEQIHQLGISKPKVTYIKNLTVALTCKKLELKTLNTLSNKQVIQKLTQIKGIGNWSAKMYLIFALDRRDVLPFEDGAFLESFRWVYKPKDSSVKSIQKKCQKWHPYTSIAARFLYKAQDLGLTKTPFHLFK</sequence>
<gene>
    <name evidence="6" type="ORF">EGT49_00965</name>
</gene>
<dbReference type="CDD" id="cd00056">
    <property type="entry name" value="ENDO3c"/>
    <property type="match status" value="1"/>
</dbReference>
<dbReference type="SMART" id="SM00478">
    <property type="entry name" value="ENDO3c"/>
    <property type="match status" value="1"/>
</dbReference>
<protein>
    <recommendedName>
        <fullName evidence="2">DNA-3-methyladenine glycosylase II</fullName>
        <ecNumber evidence="2">3.2.2.21</ecNumber>
    </recommendedName>
</protein>
<dbReference type="GO" id="GO:0005737">
    <property type="term" value="C:cytoplasm"/>
    <property type="evidence" value="ECO:0007669"/>
    <property type="project" value="TreeGrafter"/>
</dbReference>
<dbReference type="OrthoDB" id="9785929at2"/>
<proteinExistence type="predicted"/>
<evidence type="ECO:0000256" key="2">
    <source>
        <dbReference type="ARBA" id="ARBA00012000"/>
    </source>
</evidence>
<dbReference type="SUPFAM" id="SSF48150">
    <property type="entry name" value="DNA-glycosylase"/>
    <property type="match status" value="1"/>
</dbReference>
<dbReference type="InterPro" id="IPR011257">
    <property type="entry name" value="DNA_glycosylase"/>
</dbReference>
<name>A0A4Z0JRJ8_9LACO</name>
<dbReference type="PANTHER" id="PTHR43003">
    <property type="entry name" value="DNA-3-METHYLADENINE GLYCOSYLASE"/>
    <property type="match status" value="1"/>
</dbReference>
<dbReference type="Pfam" id="PF00730">
    <property type="entry name" value="HhH-GPD"/>
    <property type="match status" value="1"/>
</dbReference>
<dbReference type="EC" id="3.2.2.21" evidence="2"/>
<comment type="caution">
    <text evidence="6">The sequence shown here is derived from an EMBL/GenBank/DDBJ whole genome shotgun (WGS) entry which is preliminary data.</text>
</comment>
<dbReference type="InterPro" id="IPR051912">
    <property type="entry name" value="Alkylbase_DNA_Glycosylase/TA"/>
</dbReference>
<evidence type="ECO:0000256" key="3">
    <source>
        <dbReference type="ARBA" id="ARBA00022763"/>
    </source>
</evidence>
<dbReference type="GO" id="GO:0008725">
    <property type="term" value="F:DNA-3-methyladenine glycosylase activity"/>
    <property type="evidence" value="ECO:0007669"/>
    <property type="project" value="TreeGrafter"/>
</dbReference>
<dbReference type="GO" id="GO:0043916">
    <property type="term" value="F:DNA-7-methylguanine glycosylase activity"/>
    <property type="evidence" value="ECO:0007669"/>
    <property type="project" value="TreeGrafter"/>
</dbReference>
<organism evidence="6 7">
    <name type="scientific">Companilactobacillus suantsaicola</name>
    <dbReference type="NCBI Taxonomy" id="2487723"/>
    <lineage>
        <taxon>Bacteria</taxon>
        <taxon>Bacillati</taxon>
        <taxon>Bacillota</taxon>
        <taxon>Bacilli</taxon>
        <taxon>Lactobacillales</taxon>
        <taxon>Lactobacillaceae</taxon>
        <taxon>Companilactobacillus</taxon>
    </lineage>
</organism>
<dbReference type="AlphaFoldDB" id="A0A4Z0JRJ8"/>
<dbReference type="EMBL" id="RKLY01000002">
    <property type="protein sequence ID" value="TGD25055.1"/>
    <property type="molecule type" value="Genomic_DNA"/>
</dbReference>
<keyword evidence="4" id="KW-0234">DNA repair</keyword>
<dbReference type="Gene3D" id="1.10.1670.40">
    <property type="match status" value="1"/>
</dbReference>
<evidence type="ECO:0000313" key="7">
    <source>
        <dbReference type="Proteomes" id="UP000298021"/>
    </source>
</evidence>
<keyword evidence="3" id="KW-0227">DNA damage</keyword>
<evidence type="ECO:0000313" key="6">
    <source>
        <dbReference type="EMBL" id="TGD25055.1"/>
    </source>
</evidence>
<dbReference type="GO" id="GO:0006307">
    <property type="term" value="P:DNA alkylation repair"/>
    <property type="evidence" value="ECO:0007669"/>
    <property type="project" value="TreeGrafter"/>
</dbReference>
<keyword evidence="7" id="KW-1185">Reference proteome</keyword>
<dbReference type="PANTHER" id="PTHR43003:SF5">
    <property type="entry name" value="DNA-3-METHYLADENINE GLYCOSYLASE"/>
    <property type="match status" value="1"/>
</dbReference>
<dbReference type="Gene3D" id="1.10.340.30">
    <property type="entry name" value="Hypothetical protein, domain 2"/>
    <property type="match status" value="1"/>
</dbReference>
<accession>A0A4Z0JRJ8</accession>
<reference evidence="6 7" key="1">
    <citation type="submission" date="2018-10" db="EMBL/GenBank/DDBJ databases">
        <title>Lactobacillus sp. R7 and Lactobacillus sp. R19 isolated from fermented mustard green product of Taiwan.</title>
        <authorList>
            <person name="Lin S.-T."/>
        </authorList>
    </citation>
    <scope>NUCLEOTIDE SEQUENCE [LARGE SCALE GENOMIC DNA]</scope>
    <source>
        <strain evidence="6 7">BCRC 81127</strain>
    </source>
</reference>
<evidence type="ECO:0000256" key="4">
    <source>
        <dbReference type="ARBA" id="ARBA00023204"/>
    </source>
</evidence>
<evidence type="ECO:0000259" key="5">
    <source>
        <dbReference type="SMART" id="SM00478"/>
    </source>
</evidence>